<dbReference type="EMBL" id="APAU02000410">
    <property type="protein sequence ID" value="EUB54001.1"/>
    <property type="molecule type" value="Genomic_DNA"/>
</dbReference>
<comment type="caution">
    <text evidence="1">The sequence shown here is derived from an EMBL/GenBank/DDBJ whole genome shotgun (WGS) entry which is preliminary data.</text>
</comment>
<evidence type="ECO:0000313" key="1">
    <source>
        <dbReference type="EMBL" id="EUB54001.1"/>
    </source>
</evidence>
<proteinExistence type="predicted"/>
<keyword evidence="2" id="KW-1185">Reference proteome</keyword>
<evidence type="ECO:0000313" key="2">
    <source>
        <dbReference type="Proteomes" id="UP000019149"/>
    </source>
</evidence>
<organism evidence="1 2">
    <name type="scientific">Echinococcus granulosus</name>
    <name type="common">Hydatid tapeworm</name>
    <dbReference type="NCBI Taxonomy" id="6210"/>
    <lineage>
        <taxon>Eukaryota</taxon>
        <taxon>Metazoa</taxon>
        <taxon>Spiralia</taxon>
        <taxon>Lophotrochozoa</taxon>
        <taxon>Platyhelminthes</taxon>
        <taxon>Cestoda</taxon>
        <taxon>Eucestoda</taxon>
        <taxon>Cyclophyllidea</taxon>
        <taxon>Taeniidae</taxon>
        <taxon>Echinococcus</taxon>
        <taxon>Echinococcus granulosus group</taxon>
    </lineage>
</organism>
<name>W6U0P2_ECHGR</name>
<accession>W6U0P2</accession>
<dbReference type="KEGG" id="egl:EGR_11142"/>
<protein>
    <submittedName>
        <fullName evidence="1">Uncharacterized protein</fullName>
    </submittedName>
</protein>
<dbReference type="AlphaFoldDB" id="W6U0P2"/>
<dbReference type="RefSeq" id="XP_024345197.1">
    <property type="nucleotide sequence ID" value="XM_024500389.1"/>
</dbReference>
<gene>
    <name evidence="1" type="ORF">EGR_11142</name>
</gene>
<dbReference type="Proteomes" id="UP000019149">
    <property type="component" value="Unassembled WGS sequence"/>
</dbReference>
<sequence>MWVWGSCKRCDWTKSFLVSGVAIRLLNYSICWITSNQNEALLLMQTEYGRRSLIVKEREKVENVYLLLPPPSLCACDFASI</sequence>
<dbReference type="GeneID" id="36346855"/>
<dbReference type="CTD" id="36346855"/>
<reference evidence="1 2" key="1">
    <citation type="journal article" date="2013" name="Nat. Genet.">
        <title>The genome of the hydatid tapeworm Echinococcus granulosus.</title>
        <authorList>
            <person name="Zheng H."/>
            <person name="Zhang W."/>
            <person name="Zhang L."/>
            <person name="Zhang Z."/>
            <person name="Li J."/>
            <person name="Lu G."/>
            <person name="Zhu Y."/>
            <person name="Wang Y."/>
            <person name="Huang Y."/>
            <person name="Liu J."/>
            <person name="Kang H."/>
            <person name="Chen J."/>
            <person name="Wang L."/>
            <person name="Chen A."/>
            <person name="Yu S."/>
            <person name="Gao Z."/>
            <person name="Jin L."/>
            <person name="Gu W."/>
            <person name="Wang Z."/>
            <person name="Zhao L."/>
            <person name="Shi B."/>
            <person name="Wen H."/>
            <person name="Lin R."/>
            <person name="Jones M.K."/>
            <person name="Brejova B."/>
            <person name="Vinar T."/>
            <person name="Zhao G."/>
            <person name="McManus D.P."/>
            <person name="Chen Z."/>
            <person name="Zhou Y."/>
            <person name="Wang S."/>
        </authorList>
    </citation>
    <scope>NUCLEOTIDE SEQUENCE [LARGE SCALE GENOMIC DNA]</scope>
</reference>